<dbReference type="InterPro" id="IPR012338">
    <property type="entry name" value="Beta-lactam/transpept-like"/>
</dbReference>
<accession>A0A840V1C2</accession>
<dbReference type="Gene3D" id="3.40.710.10">
    <property type="entry name" value="DD-peptidase/beta-lactamase superfamily"/>
    <property type="match status" value="1"/>
</dbReference>
<dbReference type="RefSeq" id="WP_183349310.1">
    <property type="nucleotide sequence ID" value="NZ_JACHEO010000004.1"/>
</dbReference>
<dbReference type="SUPFAM" id="SSF56601">
    <property type="entry name" value="beta-lactamase/transpeptidase-like"/>
    <property type="match status" value="1"/>
</dbReference>
<protein>
    <submittedName>
        <fullName evidence="3">CubicO group peptidase (Beta-lactamase class C family)</fullName>
    </submittedName>
</protein>
<dbReference type="GO" id="GO:0016787">
    <property type="term" value="F:hydrolase activity"/>
    <property type="evidence" value="ECO:0007669"/>
    <property type="project" value="UniProtKB-KW"/>
</dbReference>
<dbReference type="Pfam" id="PF00144">
    <property type="entry name" value="Beta-lactamase"/>
    <property type="match status" value="1"/>
</dbReference>
<dbReference type="AlphaFoldDB" id="A0A840V1C2"/>
<keyword evidence="1" id="KW-0378">Hydrolase</keyword>
<dbReference type="PANTHER" id="PTHR43283">
    <property type="entry name" value="BETA-LACTAMASE-RELATED"/>
    <property type="match status" value="1"/>
</dbReference>
<feature type="domain" description="Beta-lactamase-related" evidence="2">
    <location>
        <begin position="38"/>
        <end position="356"/>
    </location>
</feature>
<comment type="caution">
    <text evidence="3">The sequence shown here is derived from an EMBL/GenBank/DDBJ whole genome shotgun (WGS) entry which is preliminary data.</text>
</comment>
<evidence type="ECO:0000313" key="3">
    <source>
        <dbReference type="EMBL" id="MBB5347499.1"/>
    </source>
</evidence>
<dbReference type="InterPro" id="IPR050789">
    <property type="entry name" value="Diverse_Enzym_Activities"/>
</dbReference>
<keyword evidence="4" id="KW-1185">Reference proteome</keyword>
<name>A0A840V1C2_9BACT</name>
<dbReference type="EMBL" id="JACHEO010000004">
    <property type="protein sequence ID" value="MBB5347499.1"/>
    <property type="molecule type" value="Genomic_DNA"/>
</dbReference>
<reference evidence="3 4" key="1">
    <citation type="submission" date="2020-08" db="EMBL/GenBank/DDBJ databases">
        <title>Genomic Encyclopedia of Type Strains, Phase IV (KMG-IV): sequencing the most valuable type-strain genomes for metagenomic binning, comparative biology and taxonomic classification.</title>
        <authorList>
            <person name="Goeker M."/>
        </authorList>
    </citation>
    <scope>NUCLEOTIDE SEQUENCE [LARGE SCALE GENOMIC DNA]</scope>
    <source>
        <strain evidence="3 4">DSM 28570</strain>
    </source>
</reference>
<dbReference type="Proteomes" id="UP000539642">
    <property type="component" value="Unassembled WGS sequence"/>
</dbReference>
<evidence type="ECO:0000256" key="1">
    <source>
        <dbReference type="ARBA" id="ARBA00022801"/>
    </source>
</evidence>
<organism evidence="3 4">
    <name type="scientific">Desulfoprunum benzoelyticum</name>
    <dbReference type="NCBI Taxonomy" id="1506996"/>
    <lineage>
        <taxon>Bacteria</taxon>
        <taxon>Pseudomonadati</taxon>
        <taxon>Thermodesulfobacteriota</taxon>
        <taxon>Desulfobulbia</taxon>
        <taxon>Desulfobulbales</taxon>
        <taxon>Desulfobulbaceae</taxon>
        <taxon>Desulfoprunum</taxon>
    </lineage>
</organism>
<evidence type="ECO:0000313" key="4">
    <source>
        <dbReference type="Proteomes" id="UP000539642"/>
    </source>
</evidence>
<gene>
    <name evidence="3" type="ORF">HNQ81_001215</name>
</gene>
<proteinExistence type="predicted"/>
<evidence type="ECO:0000259" key="2">
    <source>
        <dbReference type="Pfam" id="PF00144"/>
    </source>
</evidence>
<sequence length="380" mass="42822">MKLSDGKLKDNLSQHLEKKGFEVLQQGVSGGVFPGGVGGIIIDRHDIRERVVWTCGYTDNNRRHVVQEQTFYDLASLTKPLVTVLSLLVLIEKNKITWNTPLADLLQRSVPVEKKRINLTSLMQHNSGLPAYKPYYIDLLKFADEQVRKDKIVESILNEPFEYTPGSSTLYSDLGFILLGHAIEQLSVEPLDSFWENNVVLPLSLEKQLLFSPNRKNIGNGLVASTELCPWTKKMLCGEVHDENCRSLGGVAGHAGLFGTIVGVLDMCKHLLRQWRGDEEHPQYSSGLLRYMFEHKPGSAWRYGFDTPSKINSSSGRFFSSRSVGHLGFTGTSFWIDLEKGVAVVLLTNRVHPSRVNEKIRKFRPLFHDALMQSLVECIV</sequence>
<dbReference type="PANTHER" id="PTHR43283:SF11">
    <property type="entry name" value="BETA-LACTAMASE-RELATED DOMAIN-CONTAINING PROTEIN"/>
    <property type="match status" value="1"/>
</dbReference>
<dbReference type="InterPro" id="IPR001466">
    <property type="entry name" value="Beta-lactam-related"/>
</dbReference>